<evidence type="ECO:0000256" key="1">
    <source>
        <dbReference type="ARBA" id="ARBA00022448"/>
    </source>
</evidence>
<keyword evidence="10 11" id="KW-0472">Membrane</keyword>
<evidence type="ECO:0000313" key="13">
    <source>
        <dbReference type="Proteomes" id="UP000052268"/>
    </source>
</evidence>
<comment type="similarity">
    <text evidence="11">Belongs to the KdpC family.</text>
</comment>
<evidence type="ECO:0000256" key="10">
    <source>
        <dbReference type="ARBA" id="ARBA00023136"/>
    </source>
</evidence>
<evidence type="ECO:0000256" key="11">
    <source>
        <dbReference type="HAMAP-Rule" id="MF_00276"/>
    </source>
</evidence>
<comment type="caution">
    <text evidence="12">The sequence shown here is derived from an EMBL/GenBank/DDBJ whole genome shotgun (WGS) entry which is preliminary data.</text>
</comment>
<dbReference type="OrthoDB" id="9788285at2"/>
<dbReference type="InterPro" id="IPR003820">
    <property type="entry name" value="KdpC"/>
</dbReference>
<evidence type="ECO:0000256" key="5">
    <source>
        <dbReference type="ARBA" id="ARBA00022741"/>
    </source>
</evidence>
<comment type="subunit">
    <text evidence="11">The system is composed of three essential subunits: KdpA, KdpB and KdpC.</text>
</comment>
<dbReference type="NCBIfam" id="NF001454">
    <property type="entry name" value="PRK00315.1"/>
    <property type="match status" value="1"/>
</dbReference>
<reference evidence="12 13" key="1">
    <citation type="journal article" date="2015" name="G3 (Bethesda)">
        <title>Insights into Ongoing Evolution of the Hexachlorocyclohexane Catabolic Pathway from Comparative Genomics of Ten Sphingomonadaceae Strains.</title>
        <authorList>
            <person name="Pearce S.L."/>
            <person name="Oakeshott J.G."/>
            <person name="Pandey G."/>
        </authorList>
    </citation>
    <scope>NUCLEOTIDE SEQUENCE [LARGE SCALE GENOMIC DNA]</scope>
    <source>
        <strain evidence="12 13">LL02</strain>
    </source>
</reference>
<keyword evidence="1 11" id="KW-0813">Transport</keyword>
<organism evidence="12 13">
    <name type="scientific">Novosphingobium barchaimii LL02</name>
    <dbReference type="NCBI Taxonomy" id="1114963"/>
    <lineage>
        <taxon>Bacteria</taxon>
        <taxon>Pseudomonadati</taxon>
        <taxon>Pseudomonadota</taxon>
        <taxon>Alphaproteobacteria</taxon>
        <taxon>Sphingomonadales</taxon>
        <taxon>Sphingomonadaceae</taxon>
        <taxon>Novosphingobium</taxon>
    </lineage>
</organism>
<name>A0A0J7XN98_9SPHN</name>
<dbReference type="EMBL" id="JACU01000008">
    <property type="protein sequence ID" value="KMS52558.1"/>
    <property type="molecule type" value="Genomic_DNA"/>
</dbReference>
<dbReference type="RefSeq" id="WP_059152644.1">
    <property type="nucleotide sequence ID" value="NZ_KQ130456.1"/>
</dbReference>
<protein>
    <recommendedName>
        <fullName evidence="11">Potassium-transporting ATPase KdpC subunit</fullName>
    </recommendedName>
    <alternativeName>
        <fullName evidence="11">ATP phosphohydrolase [potassium-transporting] C chain</fullName>
    </alternativeName>
    <alternativeName>
        <fullName evidence="11">Potassium-binding and translocating subunit C</fullName>
    </alternativeName>
    <alternativeName>
        <fullName evidence="11">Potassium-translocating ATPase C chain</fullName>
    </alternativeName>
</protein>
<dbReference type="PANTHER" id="PTHR30042">
    <property type="entry name" value="POTASSIUM-TRANSPORTING ATPASE C CHAIN"/>
    <property type="match status" value="1"/>
</dbReference>
<dbReference type="PATRIC" id="fig|1114963.3.peg.3577"/>
<dbReference type="PANTHER" id="PTHR30042:SF2">
    <property type="entry name" value="POTASSIUM-TRANSPORTING ATPASE KDPC SUBUNIT"/>
    <property type="match status" value="1"/>
</dbReference>
<dbReference type="Proteomes" id="UP000052268">
    <property type="component" value="Unassembled WGS sequence"/>
</dbReference>
<evidence type="ECO:0000256" key="9">
    <source>
        <dbReference type="ARBA" id="ARBA00023065"/>
    </source>
</evidence>
<keyword evidence="2 11" id="KW-1003">Cell membrane</keyword>
<dbReference type="NCBIfam" id="TIGR00681">
    <property type="entry name" value="kdpC"/>
    <property type="match status" value="1"/>
</dbReference>
<dbReference type="AlphaFoldDB" id="A0A0J7XN98"/>
<evidence type="ECO:0000313" key="12">
    <source>
        <dbReference type="EMBL" id="KMS52558.1"/>
    </source>
</evidence>
<dbReference type="GO" id="GO:0005886">
    <property type="term" value="C:plasma membrane"/>
    <property type="evidence" value="ECO:0007669"/>
    <property type="project" value="UniProtKB-SubCell"/>
</dbReference>
<comment type="function">
    <text evidence="11">Part of the high-affinity ATP-driven potassium transport (or Kdp) system, which catalyzes the hydrolysis of ATP coupled with the electrogenic transport of potassium into the cytoplasm. This subunit acts as a catalytic chaperone that increases the ATP-binding affinity of the ATP-hydrolyzing subunit KdpB by the formation of a transient KdpB/KdpC/ATP ternary complex.</text>
</comment>
<dbReference type="HAMAP" id="MF_00276">
    <property type="entry name" value="KdpC"/>
    <property type="match status" value="1"/>
</dbReference>
<evidence type="ECO:0000256" key="6">
    <source>
        <dbReference type="ARBA" id="ARBA00022840"/>
    </source>
</evidence>
<keyword evidence="9 11" id="KW-0406">Ion transport</keyword>
<sequence length="198" mass="20467">MTHHLTTALRPALVLTALFALLLGLAYPLALTGIAQALFPSQANGSLIERDGRVVGSHLIGQAFAAPGYFHGRPSAAGAGYDAMASSGSNLGPASKALADRVAGDVAKLRKSPGTNVPSDLVTTSASGLDPHVSPEAALWQVERVARARGLDPARVKALVTLHEEHPLLGFIGEDRVNVLELNLALDSMAKTGAQAAR</sequence>
<gene>
    <name evidence="11" type="primary">kdpC</name>
    <name evidence="12" type="ORF">V474_23650</name>
</gene>
<keyword evidence="3 11" id="KW-0633">Potassium transport</keyword>
<dbReference type="GO" id="GO:0008556">
    <property type="term" value="F:P-type potassium transmembrane transporter activity"/>
    <property type="evidence" value="ECO:0007669"/>
    <property type="project" value="InterPro"/>
</dbReference>
<dbReference type="PIRSF" id="PIRSF001296">
    <property type="entry name" value="K_ATPase_KdpC"/>
    <property type="match status" value="1"/>
</dbReference>
<evidence type="ECO:0000256" key="8">
    <source>
        <dbReference type="ARBA" id="ARBA00022989"/>
    </source>
</evidence>
<comment type="subcellular location">
    <subcellularLocation>
        <location evidence="11">Cell membrane</location>
        <topology evidence="11">Single-pass membrane protein</topology>
    </subcellularLocation>
</comment>
<evidence type="ECO:0000256" key="2">
    <source>
        <dbReference type="ARBA" id="ARBA00022475"/>
    </source>
</evidence>
<evidence type="ECO:0000256" key="3">
    <source>
        <dbReference type="ARBA" id="ARBA00022538"/>
    </source>
</evidence>
<keyword evidence="13" id="KW-1185">Reference proteome</keyword>
<dbReference type="Pfam" id="PF02669">
    <property type="entry name" value="KdpC"/>
    <property type="match status" value="1"/>
</dbReference>
<keyword evidence="8 11" id="KW-1133">Transmembrane helix</keyword>
<evidence type="ECO:0000256" key="7">
    <source>
        <dbReference type="ARBA" id="ARBA00022958"/>
    </source>
</evidence>
<dbReference type="GO" id="GO:0005524">
    <property type="term" value="F:ATP binding"/>
    <property type="evidence" value="ECO:0007669"/>
    <property type="project" value="UniProtKB-UniRule"/>
</dbReference>
<accession>A0A0J7XN98</accession>
<proteinExistence type="inferred from homology"/>
<keyword evidence="7 11" id="KW-0630">Potassium</keyword>
<evidence type="ECO:0000256" key="4">
    <source>
        <dbReference type="ARBA" id="ARBA00022692"/>
    </source>
</evidence>
<keyword evidence="4 11" id="KW-0812">Transmembrane</keyword>
<keyword evidence="6 11" id="KW-0067">ATP-binding</keyword>
<keyword evidence="5 11" id="KW-0547">Nucleotide-binding</keyword>